<evidence type="ECO:0000313" key="4">
    <source>
        <dbReference type="Proteomes" id="UP000020467"/>
    </source>
</evidence>
<evidence type="ECO:0000313" key="3">
    <source>
        <dbReference type="EMBL" id="EXF75137.1"/>
    </source>
</evidence>
<dbReference type="GO" id="GO:0004672">
    <property type="term" value="F:protein kinase activity"/>
    <property type="evidence" value="ECO:0007669"/>
    <property type="project" value="InterPro"/>
</dbReference>
<dbReference type="PANTHER" id="PTHR33112">
    <property type="entry name" value="DOMAIN PROTEIN, PUTATIVE-RELATED"/>
    <property type="match status" value="1"/>
</dbReference>
<comment type="caution">
    <text evidence="3">The sequence shown here is derived from an EMBL/GenBank/DDBJ whole genome shotgun (WGS) entry which is preliminary data.</text>
</comment>
<reference evidence="3 4" key="1">
    <citation type="submission" date="2014-02" db="EMBL/GenBank/DDBJ databases">
        <title>The genome sequence of Colletotrichum fioriniae PJ7.</title>
        <authorList>
            <person name="Baroncelli R."/>
            <person name="Thon M.R."/>
        </authorList>
    </citation>
    <scope>NUCLEOTIDE SEQUENCE [LARGE SCALE GENOMIC DNA]</scope>
    <source>
        <strain evidence="3 4">PJ7</strain>
    </source>
</reference>
<dbReference type="STRING" id="1445577.A0A010Q5J7"/>
<feature type="compositionally biased region" description="Polar residues" evidence="1">
    <location>
        <begin position="452"/>
        <end position="462"/>
    </location>
</feature>
<keyword evidence="4" id="KW-1185">Reference proteome</keyword>
<accession>A0A010Q5J7</accession>
<feature type="domain" description="Protein kinase" evidence="2">
    <location>
        <begin position="222"/>
        <end position="557"/>
    </location>
</feature>
<organism evidence="3 4">
    <name type="scientific">Colletotrichum fioriniae PJ7</name>
    <dbReference type="NCBI Taxonomy" id="1445577"/>
    <lineage>
        <taxon>Eukaryota</taxon>
        <taxon>Fungi</taxon>
        <taxon>Dikarya</taxon>
        <taxon>Ascomycota</taxon>
        <taxon>Pezizomycotina</taxon>
        <taxon>Sordariomycetes</taxon>
        <taxon>Hypocreomycetidae</taxon>
        <taxon>Glomerellales</taxon>
        <taxon>Glomerellaceae</taxon>
        <taxon>Colletotrichum</taxon>
        <taxon>Colletotrichum acutatum species complex</taxon>
    </lineage>
</organism>
<dbReference type="eggNOG" id="KOG0595">
    <property type="taxonomic scope" value="Eukaryota"/>
</dbReference>
<dbReference type="Proteomes" id="UP000020467">
    <property type="component" value="Unassembled WGS sequence"/>
</dbReference>
<dbReference type="Gene3D" id="1.10.510.10">
    <property type="entry name" value="Transferase(Phosphotransferase) domain 1"/>
    <property type="match status" value="1"/>
</dbReference>
<feature type="region of interest" description="Disordered" evidence="1">
    <location>
        <begin position="443"/>
        <end position="466"/>
    </location>
</feature>
<dbReference type="SMART" id="SM00220">
    <property type="entry name" value="S_TKc"/>
    <property type="match status" value="1"/>
</dbReference>
<dbReference type="EMBL" id="JARH01000928">
    <property type="protein sequence ID" value="EXF75137.1"/>
    <property type="molecule type" value="Genomic_DNA"/>
</dbReference>
<dbReference type="PROSITE" id="PS00108">
    <property type="entry name" value="PROTEIN_KINASE_ST"/>
    <property type="match status" value="1"/>
</dbReference>
<dbReference type="InterPro" id="IPR011009">
    <property type="entry name" value="Kinase-like_dom_sf"/>
</dbReference>
<dbReference type="Pfam" id="PF06985">
    <property type="entry name" value="HET"/>
    <property type="match status" value="1"/>
</dbReference>
<evidence type="ECO:0000259" key="2">
    <source>
        <dbReference type="PROSITE" id="PS50011"/>
    </source>
</evidence>
<dbReference type="Pfam" id="PF00069">
    <property type="entry name" value="Pkinase"/>
    <property type="match status" value="1"/>
</dbReference>
<dbReference type="GO" id="GO:0005524">
    <property type="term" value="F:ATP binding"/>
    <property type="evidence" value="ECO:0007669"/>
    <property type="project" value="InterPro"/>
</dbReference>
<dbReference type="PROSITE" id="PS50011">
    <property type="entry name" value="PROTEIN_KINASE_DOM"/>
    <property type="match status" value="1"/>
</dbReference>
<dbReference type="InterPro" id="IPR000719">
    <property type="entry name" value="Prot_kinase_dom"/>
</dbReference>
<dbReference type="CDD" id="cd00180">
    <property type="entry name" value="PKc"/>
    <property type="match status" value="1"/>
</dbReference>
<dbReference type="HOGENOM" id="CLU_002639_7_0_1"/>
<protein>
    <submittedName>
        <fullName evidence="3">Heterokaryon incompatibility protein</fullName>
    </submittedName>
</protein>
<dbReference type="InterPro" id="IPR010730">
    <property type="entry name" value="HET"/>
</dbReference>
<feature type="region of interest" description="Disordered" evidence="1">
    <location>
        <begin position="573"/>
        <end position="594"/>
    </location>
</feature>
<dbReference type="SUPFAM" id="SSF56112">
    <property type="entry name" value="Protein kinase-like (PK-like)"/>
    <property type="match status" value="1"/>
</dbReference>
<name>A0A010Q5J7_9PEZI</name>
<sequence length="1314" mass="150096">MKFWKALNSLICGAPTEPAPEARVGSQRETVEKDTLSIHGPIRRVWTTGSPAIVRTARKPAPPRSQTFSVQPRWPNRRKQSLPQISFLSRLRGNMAQKKSLLEQLRIAEVDIAGRDGGVAYSLVPISSIDKIFKNPDDVVKELKLIIEASDDMKSMKSFIFNEAKRLVSLLIRRNCLPWLDIFHRERFGDDCFPVKLKHPEYDADDPEWTIQSYKSDRNISLRPEMGRDTGSFKDALKAFCEREQWEFFVPVFKPDDAAHVFHDQCRMPYLKEGTMVDKKSNPHIAVKELVSAQYLNSEQFQDLVKNEATVLTRLRDLKHPHFIRAIATYTKGDRHYFVFPWARGGNLRDFWSKQPSLSSASERFSSQDCDDYFKWFFQQLYGLAGALKELHHPKQNIQESCRHGDLKPENILCFSGTDIGTSKVPIGVRLVVADAGHAKVHEKATEFRPGPTSTPKGTTMYSPPEAETQLKEARTRRYDIWSLGCLYLESLTWMMYGYDALKTFHKDIVSNEHYYSKNSGSIDLKESVKEWINVIKHDPRSKPLGKTAIGRLVSLIEKRLLIVRATTRRKSLTHDFDPEQSTTDSPPKGPNDGIKMLVQRPTLDPAAFSAMESGAPLNENPERADAREVYEEMKKIFEAVEEGQDLIWMNKDGIAKAAQRGLPTLTPSLAPDGTERSLLKSNPAEYRTDLNNVWNYAVDDEMARAVVLDSTERQQNHEYSTLCRRCQDRKIWSEKCEFTETLIGLEDRSKSCDLCRLLHSVMHRRAARRSEPIKFMRAGSYLTFGQKDWGPILSLCHSGDSKALNDNNIQPGFPLPLIPGGKTHLQILAKWIKSCDSTRHLPERSGFVPTRLLSVGDDRSTRVRLVSDFGKENPPVLYVALSHQWGVDTMVAGKFATTTIDNIRLISAKEGVEDASLPQTFRDAVIITRKLGVKYLWIDSLCILQKNGREQDPDSKKDWDKESQLMENIFGSAYLTIAASCASNRFEGFLTPRPPRKFVTMRGDDGAQFHVCEIIDKFETDVEKGELNQRGWVLQERALSQRTLHFTSNQTYWECGDGIRCETFTKAVNNISAFLNDSNFPHSVESFKDGKKLQYYQYLYELYSSLKLTYKTDRPQAIAGLEQRLMRALDSTGGYGVIRTNFHRDLLWQRRNTGTTLQRIVFPAGKDVPSWSWMAFDGEIRFMNVPLGDLKRRLRPEDEDILSPFPESWDNNPEGTRRISEQAYFRAHAHTLLNDNPAQMILDEPDRNLTRPLKCVIIGSNRQEKGEPLRYYALIVAPVEGLEKKEVFERVGVSYLSKEDVSIEEKTKYVNVG</sequence>
<evidence type="ECO:0000256" key="1">
    <source>
        <dbReference type="SAM" id="MobiDB-lite"/>
    </source>
</evidence>
<dbReference type="InterPro" id="IPR008271">
    <property type="entry name" value="Ser/Thr_kinase_AS"/>
</dbReference>
<proteinExistence type="predicted"/>
<dbReference type="OrthoDB" id="5125733at2759"/>
<dbReference type="PANTHER" id="PTHR33112:SF10">
    <property type="entry name" value="TOL"/>
    <property type="match status" value="1"/>
</dbReference>
<gene>
    <name evidence="3" type="ORF">CFIO01_06747</name>
</gene>
<dbReference type="KEGG" id="cfj:CFIO01_06747"/>